<accession>A0A2J7ZY84</accession>
<comment type="caution">
    <text evidence="2">The sequence shown here is derived from an EMBL/GenBank/DDBJ whole genome shotgun (WGS) entry which is preliminary data.</text>
</comment>
<dbReference type="PANTHER" id="PTHR47170:SF2">
    <property type="entry name" value="MALONYL-COA:ACP TRANSACYLASE (MAT) DOMAIN-CONTAINING PROTEIN"/>
    <property type="match status" value="1"/>
</dbReference>
<evidence type="ECO:0000313" key="2">
    <source>
        <dbReference type="EMBL" id="PNH05234.1"/>
    </source>
</evidence>
<dbReference type="GO" id="GO:0016740">
    <property type="term" value="F:transferase activity"/>
    <property type="evidence" value="ECO:0007669"/>
    <property type="project" value="InterPro"/>
</dbReference>
<name>A0A2J7ZY84_9CHLO</name>
<reference evidence="2 3" key="1">
    <citation type="journal article" date="2017" name="Mol. Biol. Evol.">
        <title>The 4-celled Tetrabaena socialis nuclear genome reveals the essential components for genetic control of cell number at the origin of multicellularity in the volvocine lineage.</title>
        <authorList>
            <person name="Featherston J."/>
            <person name="Arakaki Y."/>
            <person name="Hanschen E.R."/>
            <person name="Ferris P.J."/>
            <person name="Michod R.E."/>
            <person name="Olson B.J.S.C."/>
            <person name="Nozaki H."/>
            <person name="Durand P.M."/>
        </authorList>
    </citation>
    <scope>NUCLEOTIDE SEQUENCE [LARGE SCALE GENOMIC DNA]</scope>
    <source>
        <strain evidence="2 3">NIES-571</strain>
    </source>
</reference>
<dbReference type="InterPro" id="IPR052760">
    <property type="entry name" value="Mitochondrial_malonyltrans"/>
</dbReference>
<dbReference type="Proteomes" id="UP000236333">
    <property type="component" value="Unassembled WGS sequence"/>
</dbReference>
<sequence length="292" mass="29699">MPRDLSGCGRHPPQPRYAAFAFYSAIRVGDPEMLSKIMQAALDDTRVAQPALFVAGLAAVEVLRQREPGLVDACSAAAGLSLGEYTALVFAGAMSFEEGLRAERRKAKELRREKRAAFLAALAAGGDGSEVLAAYGTPVPPPVAAAVAAPPPPTAGGPSTSAAAAAAAGAPAPAAPPGGRVAFVFPGQALGQVQFRAPRMPVLSNVTAAPFPSSAADAPGSPADIPGLLARQLVEPVQWESSLAALLAPPAGPSAPEAGSVTLYELGPGQQIKAMVKRMSLEAWRRMGGVQP</sequence>
<dbReference type="AlphaFoldDB" id="A0A2J7ZY84"/>
<dbReference type="PANTHER" id="PTHR47170">
    <property type="entry name" value="MALONYL-COA ACP TRANSACYLASE, ACP-BINDING"/>
    <property type="match status" value="1"/>
</dbReference>
<dbReference type="InterPro" id="IPR001227">
    <property type="entry name" value="Ac_transferase_dom_sf"/>
</dbReference>
<keyword evidence="3" id="KW-1185">Reference proteome</keyword>
<protein>
    <submittedName>
        <fullName evidence="2">Malonyl-CoA-acyl carrier protein transacylase, mitochondrial</fullName>
    </submittedName>
</protein>
<dbReference type="Gene3D" id="3.40.366.10">
    <property type="entry name" value="Malonyl-Coenzyme A Acyl Carrier Protein, domain 2"/>
    <property type="match status" value="2"/>
</dbReference>
<dbReference type="Gene3D" id="3.30.70.250">
    <property type="entry name" value="Malonyl-CoA ACP transacylase, ACP-binding"/>
    <property type="match status" value="1"/>
</dbReference>
<dbReference type="SMART" id="SM00827">
    <property type="entry name" value="PKS_AT"/>
    <property type="match status" value="1"/>
</dbReference>
<dbReference type="EMBL" id="PGGS01000322">
    <property type="protein sequence ID" value="PNH05234.1"/>
    <property type="molecule type" value="Genomic_DNA"/>
</dbReference>
<organism evidence="2 3">
    <name type="scientific">Tetrabaena socialis</name>
    <dbReference type="NCBI Taxonomy" id="47790"/>
    <lineage>
        <taxon>Eukaryota</taxon>
        <taxon>Viridiplantae</taxon>
        <taxon>Chlorophyta</taxon>
        <taxon>core chlorophytes</taxon>
        <taxon>Chlorophyceae</taxon>
        <taxon>CS clade</taxon>
        <taxon>Chlamydomonadales</taxon>
        <taxon>Tetrabaenaceae</taxon>
        <taxon>Tetrabaena</taxon>
    </lineage>
</organism>
<evidence type="ECO:0000259" key="1">
    <source>
        <dbReference type="SMART" id="SM00827"/>
    </source>
</evidence>
<proteinExistence type="predicted"/>
<dbReference type="InterPro" id="IPR014043">
    <property type="entry name" value="Acyl_transferase_dom"/>
</dbReference>
<dbReference type="OrthoDB" id="541883at2759"/>
<dbReference type="SUPFAM" id="SSF52151">
    <property type="entry name" value="FabD/lysophospholipase-like"/>
    <property type="match status" value="1"/>
</dbReference>
<feature type="domain" description="Malonyl-CoA:ACP transacylase (MAT)" evidence="1">
    <location>
        <begin position="21"/>
        <end position="287"/>
    </location>
</feature>
<dbReference type="InterPro" id="IPR016035">
    <property type="entry name" value="Acyl_Trfase/lysoPLipase"/>
</dbReference>
<gene>
    <name evidence="2" type="ORF">TSOC_008528</name>
</gene>
<evidence type="ECO:0000313" key="3">
    <source>
        <dbReference type="Proteomes" id="UP000236333"/>
    </source>
</evidence>